<dbReference type="EMBL" id="JAHQIW010000210">
    <property type="protein sequence ID" value="KAJ1346703.1"/>
    <property type="molecule type" value="Genomic_DNA"/>
</dbReference>
<evidence type="ECO:0000313" key="2">
    <source>
        <dbReference type="Proteomes" id="UP001196413"/>
    </source>
</evidence>
<keyword evidence="2" id="KW-1185">Reference proteome</keyword>
<accession>A0AAD5LX70</accession>
<proteinExistence type="predicted"/>
<organism evidence="1 2">
    <name type="scientific">Parelaphostrongylus tenuis</name>
    <name type="common">Meningeal worm</name>
    <dbReference type="NCBI Taxonomy" id="148309"/>
    <lineage>
        <taxon>Eukaryota</taxon>
        <taxon>Metazoa</taxon>
        <taxon>Ecdysozoa</taxon>
        <taxon>Nematoda</taxon>
        <taxon>Chromadorea</taxon>
        <taxon>Rhabditida</taxon>
        <taxon>Rhabditina</taxon>
        <taxon>Rhabditomorpha</taxon>
        <taxon>Strongyloidea</taxon>
        <taxon>Metastrongylidae</taxon>
        <taxon>Parelaphostrongylus</taxon>
    </lineage>
</organism>
<reference evidence="1" key="1">
    <citation type="submission" date="2021-06" db="EMBL/GenBank/DDBJ databases">
        <title>Parelaphostrongylus tenuis whole genome reference sequence.</title>
        <authorList>
            <person name="Garwood T.J."/>
            <person name="Larsen P.A."/>
            <person name="Fountain-Jones N.M."/>
            <person name="Garbe J.R."/>
            <person name="Macchietto M.G."/>
            <person name="Kania S.A."/>
            <person name="Gerhold R.W."/>
            <person name="Richards J.E."/>
            <person name="Wolf T.M."/>
        </authorList>
    </citation>
    <scope>NUCLEOTIDE SEQUENCE</scope>
    <source>
        <strain evidence="1">MNPRO001-30</strain>
        <tissue evidence="1">Meninges</tissue>
    </source>
</reference>
<sequence length="57" mass="6858">MNVHWWQCTNSPWKNCLLQSMETEAHHVWLRCYGMMLGDEWHIMVAFINCDAVYIVD</sequence>
<dbReference type="AlphaFoldDB" id="A0AAD5LX70"/>
<dbReference type="Proteomes" id="UP001196413">
    <property type="component" value="Unassembled WGS sequence"/>
</dbReference>
<gene>
    <name evidence="1" type="ORF">KIN20_001591</name>
</gene>
<protein>
    <submittedName>
        <fullName evidence="1">Uncharacterized protein</fullName>
    </submittedName>
</protein>
<name>A0AAD5LX70_PARTN</name>
<evidence type="ECO:0000313" key="1">
    <source>
        <dbReference type="EMBL" id="KAJ1346703.1"/>
    </source>
</evidence>
<comment type="caution">
    <text evidence="1">The sequence shown here is derived from an EMBL/GenBank/DDBJ whole genome shotgun (WGS) entry which is preliminary data.</text>
</comment>